<dbReference type="AlphaFoldDB" id="A0A0N1EN30"/>
<feature type="domain" description="MobA-like NTP transferase" evidence="4">
    <location>
        <begin position="11"/>
        <end position="143"/>
    </location>
</feature>
<keyword evidence="3" id="KW-0460">Magnesium</keyword>
<dbReference type="EMBL" id="LHPH01000002">
    <property type="protein sequence ID" value="KPH65125.1"/>
    <property type="molecule type" value="Genomic_DNA"/>
</dbReference>
<dbReference type="PANTHER" id="PTHR43584:SF8">
    <property type="entry name" value="N-ACETYLMURAMATE ALPHA-1-PHOSPHATE URIDYLYLTRANSFERASE"/>
    <property type="match status" value="1"/>
</dbReference>
<protein>
    <recommendedName>
        <fullName evidence="4">MobA-like NTP transferase domain-containing protein</fullName>
    </recommendedName>
</protein>
<evidence type="ECO:0000256" key="1">
    <source>
        <dbReference type="ARBA" id="ARBA00022679"/>
    </source>
</evidence>
<dbReference type="PATRIC" id="fig|187330.3.peg.494"/>
<dbReference type="Gene3D" id="3.90.550.10">
    <property type="entry name" value="Spore Coat Polysaccharide Biosynthesis Protein SpsA, Chain A"/>
    <property type="match status" value="1"/>
</dbReference>
<dbReference type="InterPro" id="IPR029044">
    <property type="entry name" value="Nucleotide-diphossugar_trans"/>
</dbReference>
<keyword evidence="1" id="KW-0808">Transferase</keyword>
<dbReference type="GO" id="GO:0016779">
    <property type="term" value="F:nucleotidyltransferase activity"/>
    <property type="evidence" value="ECO:0007669"/>
    <property type="project" value="UniProtKB-KW"/>
</dbReference>
<keyword evidence="6" id="KW-1185">Reference proteome</keyword>
<name>A0A0N1EN30_9GAMM</name>
<dbReference type="RefSeq" id="WP_054452740.1">
    <property type="nucleotide sequence ID" value="NZ_LHPH01000002.1"/>
</dbReference>
<dbReference type="PANTHER" id="PTHR43584">
    <property type="entry name" value="NUCLEOTIDYL TRANSFERASE"/>
    <property type="match status" value="1"/>
</dbReference>
<dbReference type="OrthoDB" id="9779926at2"/>
<dbReference type="Proteomes" id="UP000037848">
    <property type="component" value="Unassembled WGS sequence"/>
</dbReference>
<sequence length="293" mass="32759">MNIKKHDLSLVILAGGLGSRFGGNKQIAEISGLGCTIMELSIADAYAAGVTQVVIIINQAVRSEIEQVILPRLPLDLDVVLVEQRIDLVPVQFKALVDERVKPWGTGHALLCAKQHVHNPFIVITADDYYGTSSFNLLAEHFKLHSDWAMVGYPIINTLSDQGGVNRGVCKIQNNQLINVIEFLNISIENNSLMGENPQQQRVHIADDALGSMSFWGLTPSFFNRLETGFDNFLQKYDNGVKMEYYLPDQIQQTITNNQQSVTVYTAQESWYGVTYKSELQDVASKLYELRHG</sequence>
<evidence type="ECO:0000256" key="2">
    <source>
        <dbReference type="ARBA" id="ARBA00022695"/>
    </source>
</evidence>
<evidence type="ECO:0000256" key="3">
    <source>
        <dbReference type="ARBA" id="ARBA00022842"/>
    </source>
</evidence>
<dbReference type="Pfam" id="PF12804">
    <property type="entry name" value="NTP_transf_3"/>
    <property type="match status" value="1"/>
</dbReference>
<reference evidence="5 6" key="1">
    <citation type="submission" date="2015-08" db="EMBL/GenBank/DDBJ databases">
        <title>Draft Genome Sequence of Pseudoalteromonas porphyrae UCD-SED14.</title>
        <authorList>
            <person name="Coil D.A."/>
            <person name="Jospin G."/>
            <person name="Lee R.D."/>
            <person name="Eisen J.A."/>
        </authorList>
    </citation>
    <scope>NUCLEOTIDE SEQUENCE [LARGE SCALE GENOMIC DNA]</scope>
    <source>
        <strain evidence="5 6">UCD-SED14</strain>
    </source>
</reference>
<dbReference type="SUPFAM" id="SSF53448">
    <property type="entry name" value="Nucleotide-diphospho-sugar transferases"/>
    <property type="match status" value="1"/>
</dbReference>
<evidence type="ECO:0000313" key="5">
    <source>
        <dbReference type="EMBL" id="KPH65125.1"/>
    </source>
</evidence>
<evidence type="ECO:0000259" key="4">
    <source>
        <dbReference type="Pfam" id="PF12804"/>
    </source>
</evidence>
<dbReference type="STRING" id="187330.AMS58_07510"/>
<comment type="caution">
    <text evidence="5">The sequence shown here is derived from an EMBL/GenBank/DDBJ whole genome shotgun (WGS) entry which is preliminary data.</text>
</comment>
<evidence type="ECO:0000313" key="6">
    <source>
        <dbReference type="Proteomes" id="UP000037848"/>
    </source>
</evidence>
<gene>
    <name evidence="5" type="ORF">ADS77_02300</name>
</gene>
<organism evidence="5 6">
    <name type="scientific">Pseudoalteromonas porphyrae</name>
    <dbReference type="NCBI Taxonomy" id="187330"/>
    <lineage>
        <taxon>Bacteria</taxon>
        <taxon>Pseudomonadati</taxon>
        <taxon>Pseudomonadota</taxon>
        <taxon>Gammaproteobacteria</taxon>
        <taxon>Alteromonadales</taxon>
        <taxon>Pseudoalteromonadaceae</taxon>
        <taxon>Pseudoalteromonas</taxon>
    </lineage>
</organism>
<dbReference type="InterPro" id="IPR050065">
    <property type="entry name" value="GlmU-like"/>
</dbReference>
<dbReference type="InterPro" id="IPR025877">
    <property type="entry name" value="MobA-like_NTP_Trfase"/>
</dbReference>
<keyword evidence="2" id="KW-0548">Nucleotidyltransferase</keyword>
<accession>A0A0N1EN30</accession>
<proteinExistence type="predicted"/>